<comment type="similarity">
    <text evidence="1 5">Belongs to the MreC family.</text>
</comment>
<evidence type="ECO:0000256" key="6">
    <source>
        <dbReference type="SAM" id="Coils"/>
    </source>
</evidence>
<gene>
    <name evidence="8" type="ORF">DFR27_1897</name>
</gene>
<protein>
    <recommendedName>
        <fullName evidence="2 5">Cell shape-determining protein MreC</fullName>
    </recommendedName>
    <alternativeName>
        <fullName evidence="4 5">Cell shape protein MreC</fullName>
    </alternativeName>
</protein>
<name>A0A3M0A465_9GAMM</name>
<dbReference type="AlphaFoldDB" id="A0A3M0A465"/>
<evidence type="ECO:0000256" key="4">
    <source>
        <dbReference type="ARBA" id="ARBA00032089"/>
    </source>
</evidence>
<proteinExistence type="inferred from homology"/>
<evidence type="ECO:0000256" key="3">
    <source>
        <dbReference type="ARBA" id="ARBA00022960"/>
    </source>
</evidence>
<accession>A0A3M0A465</accession>
<evidence type="ECO:0000313" key="8">
    <source>
        <dbReference type="EMBL" id="RMA79456.1"/>
    </source>
</evidence>
<dbReference type="InterPro" id="IPR042177">
    <property type="entry name" value="Cell/Rod_1"/>
</dbReference>
<keyword evidence="9" id="KW-1185">Reference proteome</keyword>
<dbReference type="Gene3D" id="2.40.10.350">
    <property type="entry name" value="Rod shape-determining protein MreC, domain 2"/>
    <property type="match status" value="1"/>
</dbReference>
<sequence>MAVILLAVDKNVGLSSMRMALTTLSAPFYWLSSLPDRVDQWGDDNLVSRERLMAQNSALRAENEQLQRMLQQFQSVTSENDRLRQMMGASERLSHDVITGQLIGVAPDPVRQVIIVDKGKEDGVRIGLPVLDRLGVAGQVIDVSATTASILLLTDQSHALPVRFLSSDERSVAEGAGDISQLQLLFVPQTSSVQPGDVIVTSGLGDVFPEGYPVGEVDFLLRDPNQPFMEIRVRPYAQLNKSRFYMILVPHLSVDTEGLQDADLPATEPGELD</sequence>
<dbReference type="PANTHER" id="PTHR34138:SF1">
    <property type="entry name" value="CELL SHAPE-DETERMINING PROTEIN MREC"/>
    <property type="match status" value="1"/>
</dbReference>
<dbReference type="PIRSF" id="PIRSF038471">
    <property type="entry name" value="MreC"/>
    <property type="match status" value="1"/>
</dbReference>
<feature type="coiled-coil region" evidence="6">
    <location>
        <begin position="49"/>
        <end position="86"/>
    </location>
</feature>
<dbReference type="InterPro" id="IPR042175">
    <property type="entry name" value="Cell/Rod_MreC_2"/>
</dbReference>
<keyword evidence="3 5" id="KW-0133">Cell shape</keyword>
<organism evidence="8 9">
    <name type="scientific">Umboniibacter marinipuniceus</name>
    <dbReference type="NCBI Taxonomy" id="569599"/>
    <lineage>
        <taxon>Bacteria</taxon>
        <taxon>Pseudomonadati</taxon>
        <taxon>Pseudomonadota</taxon>
        <taxon>Gammaproteobacteria</taxon>
        <taxon>Cellvibrionales</taxon>
        <taxon>Cellvibrionaceae</taxon>
        <taxon>Umboniibacter</taxon>
    </lineage>
</organism>
<dbReference type="Gene3D" id="2.40.10.340">
    <property type="entry name" value="Rod shape-determining protein MreC, domain 1"/>
    <property type="match status" value="1"/>
</dbReference>
<dbReference type="InterPro" id="IPR007221">
    <property type="entry name" value="MreC"/>
</dbReference>
<evidence type="ECO:0000313" key="9">
    <source>
        <dbReference type="Proteomes" id="UP000267187"/>
    </source>
</evidence>
<dbReference type="InterPro" id="IPR055342">
    <property type="entry name" value="MreC_beta-barrel_core"/>
</dbReference>
<dbReference type="PANTHER" id="PTHR34138">
    <property type="entry name" value="CELL SHAPE-DETERMINING PROTEIN MREC"/>
    <property type="match status" value="1"/>
</dbReference>
<evidence type="ECO:0000259" key="7">
    <source>
        <dbReference type="Pfam" id="PF04085"/>
    </source>
</evidence>
<dbReference type="Proteomes" id="UP000267187">
    <property type="component" value="Unassembled WGS sequence"/>
</dbReference>
<evidence type="ECO:0000256" key="2">
    <source>
        <dbReference type="ARBA" id="ARBA00013855"/>
    </source>
</evidence>
<feature type="domain" description="Rod shape-determining protein MreC beta-barrel core" evidence="7">
    <location>
        <begin position="103"/>
        <end position="247"/>
    </location>
</feature>
<comment type="caution">
    <text evidence="8">The sequence shown here is derived from an EMBL/GenBank/DDBJ whole genome shotgun (WGS) entry which is preliminary data.</text>
</comment>
<dbReference type="GO" id="GO:0008360">
    <property type="term" value="P:regulation of cell shape"/>
    <property type="evidence" value="ECO:0007669"/>
    <property type="project" value="UniProtKB-KW"/>
</dbReference>
<reference evidence="8 9" key="1">
    <citation type="submission" date="2018-10" db="EMBL/GenBank/DDBJ databases">
        <title>Genomic Encyclopedia of Type Strains, Phase IV (KMG-IV): sequencing the most valuable type-strain genomes for metagenomic binning, comparative biology and taxonomic classification.</title>
        <authorList>
            <person name="Goeker M."/>
        </authorList>
    </citation>
    <scope>NUCLEOTIDE SEQUENCE [LARGE SCALE GENOMIC DNA]</scope>
    <source>
        <strain evidence="8 9">DSM 25080</strain>
    </source>
</reference>
<dbReference type="EMBL" id="REFJ01000004">
    <property type="protein sequence ID" value="RMA79456.1"/>
    <property type="molecule type" value="Genomic_DNA"/>
</dbReference>
<evidence type="ECO:0000256" key="5">
    <source>
        <dbReference type="PIRNR" id="PIRNR038471"/>
    </source>
</evidence>
<dbReference type="GO" id="GO:0005886">
    <property type="term" value="C:plasma membrane"/>
    <property type="evidence" value="ECO:0007669"/>
    <property type="project" value="TreeGrafter"/>
</dbReference>
<keyword evidence="6" id="KW-0175">Coiled coil</keyword>
<comment type="function">
    <text evidence="5">Involved in formation and maintenance of cell shape.</text>
</comment>
<dbReference type="Pfam" id="PF04085">
    <property type="entry name" value="MreC"/>
    <property type="match status" value="1"/>
</dbReference>
<evidence type="ECO:0000256" key="1">
    <source>
        <dbReference type="ARBA" id="ARBA00009369"/>
    </source>
</evidence>
<dbReference type="NCBIfam" id="TIGR00219">
    <property type="entry name" value="mreC"/>
    <property type="match status" value="1"/>
</dbReference>